<reference evidence="1 2" key="1">
    <citation type="submission" date="2019-07" db="EMBL/GenBank/DDBJ databases">
        <authorList>
            <person name="Jastrzebski P J."/>
            <person name="Paukszto L."/>
            <person name="Jastrzebski P J."/>
        </authorList>
    </citation>
    <scope>NUCLEOTIDE SEQUENCE [LARGE SCALE GENOMIC DNA]</scope>
    <source>
        <strain evidence="1 2">WMS-il1</strain>
    </source>
</reference>
<accession>A0A564ZCJ4</accession>
<dbReference type="EMBL" id="CABIJS010000710">
    <property type="protein sequence ID" value="VUZ57099.1"/>
    <property type="molecule type" value="Genomic_DNA"/>
</dbReference>
<name>A0A564ZCJ4_HYMDI</name>
<evidence type="ECO:0000313" key="2">
    <source>
        <dbReference type="Proteomes" id="UP000321570"/>
    </source>
</evidence>
<dbReference type="AlphaFoldDB" id="A0A564ZCJ4"/>
<dbReference type="Proteomes" id="UP000321570">
    <property type="component" value="Unassembled WGS sequence"/>
</dbReference>
<protein>
    <submittedName>
        <fullName evidence="1">Uncharacterized protein</fullName>
    </submittedName>
</protein>
<proteinExistence type="predicted"/>
<keyword evidence="2" id="KW-1185">Reference proteome</keyword>
<gene>
    <name evidence="1" type="ORF">WMSIL1_LOCUS14606</name>
</gene>
<sequence length="89" mass="10770">MEIKALRREEDEMKIDEDKQASNLSTWVVDLTDSSINTIYYPRKLMSRTCQPVDYFRWSLQFTQVKLIFSRKPEAKSNFHLLYVRMNFK</sequence>
<organism evidence="1 2">
    <name type="scientific">Hymenolepis diminuta</name>
    <name type="common">Rat tapeworm</name>
    <dbReference type="NCBI Taxonomy" id="6216"/>
    <lineage>
        <taxon>Eukaryota</taxon>
        <taxon>Metazoa</taxon>
        <taxon>Spiralia</taxon>
        <taxon>Lophotrochozoa</taxon>
        <taxon>Platyhelminthes</taxon>
        <taxon>Cestoda</taxon>
        <taxon>Eucestoda</taxon>
        <taxon>Cyclophyllidea</taxon>
        <taxon>Hymenolepididae</taxon>
        <taxon>Hymenolepis</taxon>
    </lineage>
</organism>
<evidence type="ECO:0000313" key="1">
    <source>
        <dbReference type="EMBL" id="VUZ57099.1"/>
    </source>
</evidence>